<reference evidence="7" key="2">
    <citation type="journal article" date="2014" name="BMC Genomics">
        <title>A genomic perspective to assessing quality of mass-reared SIT flies used in Mediterranean fruit fly (Ceratitis capitata) eradication in California.</title>
        <authorList>
            <person name="Calla B."/>
            <person name="Hall B."/>
            <person name="Hou S."/>
            <person name="Geib S.M."/>
        </authorList>
    </citation>
    <scope>NUCLEOTIDE SEQUENCE</scope>
</reference>
<feature type="region of interest" description="Disordered" evidence="5">
    <location>
        <begin position="124"/>
        <end position="163"/>
    </location>
</feature>
<evidence type="ECO:0000259" key="6">
    <source>
        <dbReference type="PROSITE" id="PS50808"/>
    </source>
</evidence>
<protein>
    <recommendedName>
        <fullName evidence="6">BED-type domain-containing protein</fullName>
    </recommendedName>
</protein>
<evidence type="ECO:0000256" key="3">
    <source>
        <dbReference type="ARBA" id="ARBA00022833"/>
    </source>
</evidence>
<dbReference type="EMBL" id="GAMC01003240">
    <property type="protein sequence ID" value="JAC03316.1"/>
    <property type="molecule type" value="mRNA"/>
</dbReference>
<evidence type="ECO:0000256" key="1">
    <source>
        <dbReference type="ARBA" id="ARBA00022723"/>
    </source>
</evidence>
<dbReference type="InterPro" id="IPR036236">
    <property type="entry name" value="Znf_C2H2_sf"/>
</dbReference>
<name>W8BPY7_CERCA</name>
<evidence type="ECO:0000313" key="7">
    <source>
        <dbReference type="EMBL" id="JAC03316.1"/>
    </source>
</evidence>
<dbReference type="GO" id="GO:0008270">
    <property type="term" value="F:zinc ion binding"/>
    <property type="evidence" value="ECO:0007669"/>
    <property type="project" value="UniProtKB-KW"/>
</dbReference>
<keyword evidence="3" id="KW-0862">Zinc</keyword>
<evidence type="ECO:0000256" key="2">
    <source>
        <dbReference type="ARBA" id="ARBA00022771"/>
    </source>
</evidence>
<feature type="region of interest" description="Disordered" evidence="5">
    <location>
        <begin position="225"/>
        <end position="246"/>
    </location>
</feature>
<dbReference type="Pfam" id="PF02892">
    <property type="entry name" value="zf-BED"/>
    <property type="match status" value="2"/>
</dbReference>
<dbReference type="PROSITE" id="PS50808">
    <property type="entry name" value="ZF_BED"/>
    <property type="match status" value="2"/>
</dbReference>
<dbReference type="OrthoDB" id="8053861at2759"/>
<dbReference type="SMART" id="SM00614">
    <property type="entry name" value="ZnF_BED"/>
    <property type="match status" value="2"/>
</dbReference>
<dbReference type="InterPro" id="IPR003656">
    <property type="entry name" value="Znf_BED"/>
</dbReference>
<reference evidence="7" key="1">
    <citation type="submission" date="2013-07" db="EMBL/GenBank/DDBJ databases">
        <authorList>
            <person name="Geib S."/>
        </authorList>
    </citation>
    <scope>NUCLEOTIDE SEQUENCE</scope>
</reference>
<keyword evidence="1" id="KW-0479">Metal-binding</keyword>
<sequence>MEIAEEVKYIPHKLKANDKSSVWYYFLVPASGGPTAQCKKCNKVLKTCFGSTKGLLTHLKYHKIELERKPNKPAVKMPAKRSLIWNHFENKDTNNATCKHCWTQINFNGSSIGNLRRHLKLQHPLIPMHDKTSNRNDDDGDEELIDREENPTQSEQELEVGQSEVTKVPTLKPKYEIINGKVASASPTRSINSSTEFDCDISNLYEKQIEFVDGYLVKDPFINEDIQHDEPRPPKVSRQENSFQRNQNLHDLRTRVEIQFMRAKTAYFKKHTENLDIERTVLLLKAKKLELEVEKLRNETARRVTSTEQI</sequence>
<feature type="compositionally biased region" description="Basic and acidic residues" evidence="5">
    <location>
        <begin position="128"/>
        <end position="137"/>
    </location>
</feature>
<proteinExistence type="evidence at transcript level"/>
<accession>W8BPY7</accession>
<feature type="domain" description="BED-type" evidence="6">
    <location>
        <begin position="17"/>
        <end position="69"/>
    </location>
</feature>
<evidence type="ECO:0000256" key="5">
    <source>
        <dbReference type="SAM" id="MobiDB-lite"/>
    </source>
</evidence>
<keyword evidence="2 4" id="KW-0863">Zinc-finger</keyword>
<dbReference type="AlphaFoldDB" id="W8BPY7"/>
<dbReference type="GO" id="GO:0003677">
    <property type="term" value="F:DNA binding"/>
    <property type="evidence" value="ECO:0007669"/>
    <property type="project" value="InterPro"/>
</dbReference>
<evidence type="ECO:0000256" key="4">
    <source>
        <dbReference type="PROSITE-ProRule" id="PRU00027"/>
    </source>
</evidence>
<dbReference type="SUPFAM" id="SSF57667">
    <property type="entry name" value="beta-beta-alpha zinc fingers"/>
    <property type="match status" value="2"/>
</dbReference>
<organism evidence="7">
    <name type="scientific">Ceratitis capitata</name>
    <name type="common">Mediterranean fruit fly</name>
    <name type="synonym">Tephritis capitata</name>
    <dbReference type="NCBI Taxonomy" id="7213"/>
    <lineage>
        <taxon>Eukaryota</taxon>
        <taxon>Metazoa</taxon>
        <taxon>Ecdysozoa</taxon>
        <taxon>Arthropoda</taxon>
        <taxon>Hexapoda</taxon>
        <taxon>Insecta</taxon>
        <taxon>Pterygota</taxon>
        <taxon>Neoptera</taxon>
        <taxon>Endopterygota</taxon>
        <taxon>Diptera</taxon>
        <taxon>Brachycera</taxon>
        <taxon>Muscomorpha</taxon>
        <taxon>Tephritoidea</taxon>
        <taxon>Tephritidae</taxon>
        <taxon>Ceratitis</taxon>
        <taxon>Ceratitis</taxon>
    </lineage>
</organism>
<feature type="domain" description="BED-type" evidence="6">
    <location>
        <begin position="79"/>
        <end position="130"/>
    </location>
</feature>